<dbReference type="AlphaFoldDB" id="A0A2C9D7W3"/>
<organism evidence="1 2">
    <name type="scientific">Hartmannibacter diazotrophicus</name>
    <dbReference type="NCBI Taxonomy" id="1482074"/>
    <lineage>
        <taxon>Bacteria</taxon>
        <taxon>Pseudomonadati</taxon>
        <taxon>Pseudomonadota</taxon>
        <taxon>Alphaproteobacteria</taxon>
        <taxon>Hyphomicrobiales</taxon>
        <taxon>Pleomorphomonadaceae</taxon>
        <taxon>Hartmannibacter</taxon>
    </lineage>
</organism>
<dbReference type="RefSeq" id="WP_099556753.1">
    <property type="nucleotide sequence ID" value="NZ_LT960614.1"/>
</dbReference>
<evidence type="ECO:0000313" key="1">
    <source>
        <dbReference type="EMBL" id="SON56366.1"/>
    </source>
</evidence>
<protein>
    <submittedName>
        <fullName evidence="1">Uncharacterized protein</fullName>
    </submittedName>
</protein>
<dbReference type="EMBL" id="LT960614">
    <property type="protein sequence ID" value="SON56366.1"/>
    <property type="molecule type" value="Genomic_DNA"/>
</dbReference>
<proteinExistence type="predicted"/>
<keyword evidence="2" id="KW-1185">Reference proteome</keyword>
<evidence type="ECO:0000313" key="2">
    <source>
        <dbReference type="Proteomes" id="UP000223606"/>
    </source>
</evidence>
<name>A0A2C9D7W3_9HYPH</name>
<accession>A0A2C9D7W3</accession>
<dbReference type="Proteomes" id="UP000223606">
    <property type="component" value="Chromosome 1"/>
</dbReference>
<dbReference type="KEGG" id="hdi:HDIA_2825"/>
<gene>
    <name evidence="1" type="ORF">HDIA_2825</name>
</gene>
<reference evidence="2" key="1">
    <citation type="submission" date="2017-09" db="EMBL/GenBank/DDBJ databases">
        <title>Genome sequence of Nannocystis excedens DSM 71.</title>
        <authorList>
            <person name="Blom J."/>
        </authorList>
    </citation>
    <scope>NUCLEOTIDE SEQUENCE [LARGE SCALE GENOMIC DNA]</scope>
    <source>
        <strain evidence="2">type strain: E19</strain>
    </source>
</reference>
<sequence length="64" mass="7310">MIFQKRDLSSLARQWPDILFRKVLPLALLCSLVLWQNVRQAEKDQGVYPDEVAAGQQSPLLTVD</sequence>